<evidence type="ECO:0000313" key="2">
    <source>
        <dbReference type="EMBL" id="OIN55925.1"/>
    </source>
</evidence>
<organism evidence="2 3">
    <name type="scientific">Arsenicibacter rosenii</name>
    <dbReference type="NCBI Taxonomy" id="1750698"/>
    <lineage>
        <taxon>Bacteria</taxon>
        <taxon>Pseudomonadati</taxon>
        <taxon>Bacteroidota</taxon>
        <taxon>Cytophagia</taxon>
        <taxon>Cytophagales</taxon>
        <taxon>Spirosomataceae</taxon>
        <taxon>Arsenicibacter</taxon>
    </lineage>
</organism>
<dbReference type="InterPro" id="IPR001602">
    <property type="entry name" value="UPF0047_YjbQ-like"/>
</dbReference>
<dbReference type="PANTHER" id="PTHR30615">
    <property type="entry name" value="UNCHARACTERIZED PROTEIN YJBQ-RELATED"/>
    <property type="match status" value="1"/>
</dbReference>
<dbReference type="Pfam" id="PF01894">
    <property type="entry name" value="YjbQ"/>
    <property type="match status" value="1"/>
</dbReference>
<dbReference type="PANTHER" id="PTHR30615:SF8">
    <property type="entry name" value="UPF0047 PROTEIN C4A8.02C"/>
    <property type="match status" value="1"/>
</dbReference>
<name>A0A1S2VC82_9BACT</name>
<accession>A0A1S2VC82</accession>
<dbReference type="NCBIfam" id="TIGR00149">
    <property type="entry name" value="TIGR00149_YjbQ"/>
    <property type="match status" value="1"/>
</dbReference>
<reference evidence="2 3" key="1">
    <citation type="submission" date="2016-10" db="EMBL/GenBank/DDBJ databases">
        <title>Arsenicibacter rosenii gen. nov., sp. nov., an efficient arsenic-methylating bacterium isolated from an arsenic-contaminated paddy soil.</title>
        <authorList>
            <person name="Huang K."/>
        </authorList>
    </citation>
    <scope>NUCLEOTIDE SEQUENCE [LARGE SCALE GENOMIC DNA]</scope>
    <source>
        <strain evidence="2 3">SM-1</strain>
    </source>
</reference>
<dbReference type="SUPFAM" id="SSF111038">
    <property type="entry name" value="YjbQ-like"/>
    <property type="match status" value="1"/>
</dbReference>
<dbReference type="EMBL" id="MORL01000032">
    <property type="protein sequence ID" value="OIN55925.1"/>
    <property type="molecule type" value="Genomic_DNA"/>
</dbReference>
<dbReference type="Proteomes" id="UP000181790">
    <property type="component" value="Unassembled WGS sequence"/>
</dbReference>
<proteinExistence type="inferred from homology"/>
<protein>
    <submittedName>
        <fullName evidence="2">Secondary thiamine-phosphate synthase</fullName>
    </submittedName>
</protein>
<dbReference type="AlphaFoldDB" id="A0A1S2VC82"/>
<dbReference type="RefSeq" id="WP_071506478.1">
    <property type="nucleotide sequence ID" value="NZ_MORL01000032.1"/>
</dbReference>
<keyword evidence="3" id="KW-1185">Reference proteome</keyword>
<dbReference type="PIRSF" id="PIRSF004681">
    <property type="entry name" value="UCP004681"/>
    <property type="match status" value="1"/>
</dbReference>
<dbReference type="InterPro" id="IPR035917">
    <property type="entry name" value="YjbQ-like_sf"/>
</dbReference>
<sequence length="140" mass="15950">MNCFQKTIRLQPCSRGFHLITRTIEREFPELRQLKTGMVQVFIQHTSASLTINENADPTVRVDFETHFNKMIPENMPYYQHDYEGSDDMPAHLKASVLGSSVMIPVTNGQLNLGTWQGIYLCEHRNHGGSRTLVLTAWGS</sequence>
<evidence type="ECO:0000256" key="1">
    <source>
        <dbReference type="ARBA" id="ARBA00005534"/>
    </source>
</evidence>
<evidence type="ECO:0000313" key="3">
    <source>
        <dbReference type="Proteomes" id="UP000181790"/>
    </source>
</evidence>
<dbReference type="PROSITE" id="PS01314">
    <property type="entry name" value="UPF0047"/>
    <property type="match status" value="1"/>
</dbReference>
<dbReference type="Gene3D" id="2.60.120.460">
    <property type="entry name" value="YjbQ-like"/>
    <property type="match status" value="1"/>
</dbReference>
<dbReference type="OrthoDB" id="9801725at2"/>
<comment type="caution">
    <text evidence="2">The sequence shown here is derived from an EMBL/GenBank/DDBJ whole genome shotgun (WGS) entry which is preliminary data.</text>
</comment>
<gene>
    <name evidence="2" type="ORF">BLX24_27640</name>
</gene>
<comment type="similarity">
    <text evidence="1">Belongs to the UPF0047 family.</text>
</comment>